<dbReference type="InterPro" id="IPR038649">
    <property type="entry name" value="EXOI_SH3_sf"/>
</dbReference>
<evidence type="ECO:0000256" key="9">
    <source>
        <dbReference type="ARBA" id="ARBA00022842"/>
    </source>
</evidence>
<dbReference type="RefSeq" id="WP_248995711.1">
    <property type="nucleotide sequence ID" value="NZ_JAKIKP010000006.1"/>
</dbReference>
<evidence type="ECO:0000256" key="6">
    <source>
        <dbReference type="ARBA" id="ARBA00022763"/>
    </source>
</evidence>
<evidence type="ECO:0000259" key="17">
    <source>
        <dbReference type="PROSITE" id="PS51785"/>
    </source>
</evidence>
<dbReference type="Gene3D" id="3.30.1520.20">
    <property type="entry name" value="Exonuclease ExoI, domain 2"/>
    <property type="match status" value="1"/>
</dbReference>
<dbReference type="EMBL" id="JAKIKP010000006">
    <property type="protein sequence ID" value="MCL1143027.1"/>
    <property type="molecule type" value="Genomic_DNA"/>
</dbReference>
<dbReference type="InterPro" id="IPR036397">
    <property type="entry name" value="RNaseH_sf"/>
</dbReference>
<evidence type="ECO:0000256" key="13">
    <source>
        <dbReference type="PIRNR" id="PIRNR000977"/>
    </source>
</evidence>
<sequence>MSKSNPQATIFWHDYETFGASPAKDRPCQFAGIRTDLDLNIIGEPETFYCQVAPDYLPSPEAILITGITPQLANSKGMPESEFMLKINQLFSEPNTCVAGYNSLRFDDEVSRYGFYRNFIDPYAREWQQGNSRWDIIDLVRACYAFRPDGINWPLKEDGSPSFKLEHLTVENGLSHEKAHDAMSDVYATIAMAKLIKEKQPKLYDYYFKLRRKQAVNDQVDVLKMLPLVHVSSKISATNGCTTLIAPVAFHPTNKNAVICVNLAMDISPLLTLSAEEIHQRMYTPKSQLSANELPIPLKQIHVNKCPFIGSAKLLSDEVAQRLNFDKEFARQQYKQLKQAADIREKLNAVFEIESDREPITDPDMMLYSGGFFSHADKSKIDIIRHTQPQNLAALDLQFDDPRIKTMLFRYRARNYPHTLSHQESINWREFCQQRLMDEDYVIRLQNLVEETSENEHKQKLLKALYQYLQSL</sequence>
<dbReference type="GO" id="GO:0003677">
    <property type="term" value="F:DNA binding"/>
    <property type="evidence" value="ECO:0007669"/>
    <property type="project" value="UniProtKB-KW"/>
</dbReference>
<evidence type="ECO:0000256" key="1">
    <source>
        <dbReference type="ARBA" id="ARBA00000563"/>
    </source>
</evidence>
<dbReference type="Gene3D" id="1.20.1280.70">
    <property type="entry name" value="Exonuclease ExoI, domain 3"/>
    <property type="match status" value="1"/>
</dbReference>
<dbReference type="PROSITE" id="PS51785">
    <property type="entry name" value="EXOI_C"/>
    <property type="match status" value="1"/>
</dbReference>
<dbReference type="InterPro" id="IPR022894">
    <property type="entry name" value="Oligoribonuclease"/>
</dbReference>
<dbReference type="Gene3D" id="1.10.287.1240">
    <property type="match status" value="1"/>
</dbReference>
<evidence type="ECO:0000256" key="2">
    <source>
        <dbReference type="ARBA" id="ARBA00012108"/>
    </source>
</evidence>
<dbReference type="CDD" id="cd06138">
    <property type="entry name" value="ExoI_N"/>
    <property type="match status" value="1"/>
</dbReference>
<dbReference type="Pfam" id="PF08411">
    <property type="entry name" value="ExoI_SH3"/>
    <property type="match status" value="1"/>
</dbReference>
<feature type="binding site" evidence="15">
    <location>
        <position position="185"/>
    </location>
    <ligand>
        <name>Mg(2+)</name>
        <dbReference type="ChEBI" id="CHEBI:18420"/>
        <label>2</label>
    </ligand>
</feature>
<dbReference type="Pfam" id="PF00929">
    <property type="entry name" value="RNase_T"/>
    <property type="match status" value="1"/>
</dbReference>
<keyword evidence="6 13" id="KW-0227">DNA damage</keyword>
<dbReference type="FunFam" id="3.30.1520.20:FF:000001">
    <property type="entry name" value="Exodeoxyribonuclease I"/>
    <property type="match status" value="1"/>
</dbReference>
<evidence type="ECO:0000256" key="14">
    <source>
        <dbReference type="PIRSR" id="PIRSR000977-1"/>
    </source>
</evidence>
<feature type="domain" description="ExoI C-terminal" evidence="17">
    <location>
        <begin position="359"/>
        <end position="472"/>
    </location>
</feature>
<dbReference type="PANTHER" id="PTHR11046">
    <property type="entry name" value="OLIGORIBONUCLEASE, MITOCHONDRIAL"/>
    <property type="match status" value="1"/>
</dbReference>
<dbReference type="InterPro" id="IPR013520">
    <property type="entry name" value="Ribonucl_H"/>
</dbReference>
<evidence type="ECO:0000256" key="3">
    <source>
        <dbReference type="ARBA" id="ARBA00019900"/>
    </source>
</evidence>
<dbReference type="GO" id="GO:0000175">
    <property type="term" value="F:3'-5'-RNA exonuclease activity"/>
    <property type="evidence" value="ECO:0007669"/>
    <property type="project" value="InterPro"/>
</dbReference>
<dbReference type="SUPFAM" id="SSF53098">
    <property type="entry name" value="Ribonuclease H-like"/>
    <property type="match status" value="1"/>
</dbReference>
<dbReference type="GO" id="GO:0046872">
    <property type="term" value="F:metal ion binding"/>
    <property type="evidence" value="ECO:0007669"/>
    <property type="project" value="UniProtKB-KW"/>
</dbReference>
<evidence type="ECO:0000256" key="4">
    <source>
        <dbReference type="ARBA" id="ARBA00022722"/>
    </source>
</evidence>
<protein>
    <recommendedName>
        <fullName evidence="3 13">Exodeoxyribonuclease I</fullName>
        <ecNumber evidence="2 13">3.1.11.1</ecNumber>
    </recommendedName>
</protein>
<dbReference type="NCBIfam" id="NF008746">
    <property type="entry name" value="PRK11779.1"/>
    <property type="match status" value="1"/>
</dbReference>
<dbReference type="FunFam" id="1.20.1280.70:FF:000001">
    <property type="entry name" value="Exodeoxyribonuclease I"/>
    <property type="match status" value="1"/>
</dbReference>
<dbReference type="Gene3D" id="3.30.420.10">
    <property type="entry name" value="Ribonuclease H-like superfamily/Ribonuclease H"/>
    <property type="match status" value="1"/>
</dbReference>
<dbReference type="InterPro" id="IPR013620">
    <property type="entry name" value="Exonuc_1_SH3"/>
</dbReference>
<feature type="binding site" evidence="15">
    <location>
        <position position="14"/>
    </location>
    <ligand>
        <name>Mg(2+)</name>
        <dbReference type="ChEBI" id="CHEBI:18420"/>
        <label>1</label>
    </ligand>
</feature>
<evidence type="ECO:0000259" key="16">
    <source>
        <dbReference type="PROSITE" id="PS51784"/>
    </source>
</evidence>
<dbReference type="PANTHER" id="PTHR11046:SF11">
    <property type="entry name" value="EXODEOXYRIBONUCLEASE I"/>
    <property type="match status" value="1"/>
</dbReference>
<gene>
    <name evidence="18" type="primary">sbcB</name>
    <name evidence="18" type="ORF">L2672_10005</name>
</gene>
<accession>A0A9X2CIH4</accession>
<dbReference type="Pfam" id="PF26016">
    <property type="entry name" value="ExoI_C"/>
    <property type="match status" value="1"/>
</dbReference>
<evidence type="ECO:0000313" key="19">
    <source>
        <dbReference type="Proteomes" id="UP001139333"/>
    </source>
</evidence>
<keyword evidence="4 13" id="KW-0540">Nuclease</keyword>
<evidence type="ECO:0000313" key="18">
    <source>
        <dbReference type="EMBL" id="MCL1143027.1"/>
    </source>
</evidence>
<comment type="caution">
    <text evidence="18">The sequence shown here is derived from an EMBL/GenBank/DDBJ whole genome shotgun (WGS) entry which is preliminary data.</text>
</comment>
<dbReference type="InterPro" id="IPR023607">
    <property type="entry name" value="Exodeoxyribonuclease_I"/>
</dbReference>
<keyword evidence="5 15" id="KW-0479">Metal-binding</keyword>
<keyword evidence="10" id="KW-0238">DNA-binding</keyword>
<dbReference type="InterPro" id="IPR034747">
    <property type="entry name" value="EXOI_SH3"/>
</dbReference>
<dbReference type="GO" id="GO:0006281">
    <property type="term" value="P:DNA repair"/>
    <property type="evidence" value="ECO:0007669"/>
    <property type="project" value="UniProtKB-KW"/>
</dbReference>
<keyword evidence="8 13" id="KW-0269">Exonuclease</keyword>
<feature type="binding site" evidence="15">
    <location>
        <position position="16"/>
    </location>
    <ligand>
        <name>Mg(2+)</name>
        <dbReference type="ChEBI" id="CHEBI:18420"/>
        <label>2</label>
    </ligand>
</feature>
<evidence type="ECO:0000256" key="12">
    <source>
        <dbReference type="ARBA" id="ARBA00046792"/>
    </source>
</evidence>
<feature type="binding site" evidence="14">
    <location>
        <position position="164"/>
    </location>
    <ligand>
        <name>substrate</name>
    </ligand>
</feature>
<organism evidence="18 19">
    <name type="scientific">Shewanella gaetbuli</name>
    <dbReference type="NCBI Taxonomy" id="220752"/>
    <lineage>
        <taxon>Bacteria</taxon>
        <taxon>Pseudomonadati</taxon>
        <taxon>Pseudomonadota</taxon>
        <taxon>Gammaproteobacteria</taxon>
        <taxon>Alteromonadales</taxon>
        <taxon>Shewanellaceae</taxon>
        <taxon>Shewanella</taxon>
    </lineage>
</organism>
<dbReference type="FunFam" id="3.30.420.10:FF:000033">
    <property type="entry name" value="Exodeoxyribonuclease I"/>
    <property type="match status" value="1"/>
</dbReference>
<dbReference type="InterPro" id="IPR058561">
    <property type="entry name" value="Exonuc_1_C"/>
</dbReference>
<dbReference type="PIRSF" id="PIRSF000977">
    <property type="entry name" value="Exodeoxyribonuclease_I"/>
    <property type="match status" value="1"/>
</dbReference>
<dbReference type="Proteomes" id="UP001139333">
    <property type="component" value="Unassembled WGS sequence"/>
</dbReference>
<name>A0A9X2CIH4_9GAMM</name>
<dbReference type="InterPro" id="IPR012337">
    <property type="entry name" value="RNaseH-like_sf"/>
</dbReference>
<evidence type="ECO:0000256" key="11">
    <source>
        <dbReference type="ARBA" id="ARBA00023204"/>
    </source>
</evidence>
<evidence type="ECO:0000256" key="10">
    <source>
        <dbReference type="ARBA" id="ARBA00023125"/>
    </source>
</evidence>
<reference evidence="18" key="1">
    <citation type="submission" date="2022-01" db="EMBL/GenBank/DDBJ databases">
        <title>Whole genome-based taxonomy of the Shewanellaceae.</title>
        <authorList>
            <person name="Martin-Rodriguez A.J."/>
        </authorList>
    </citation>
    <scope>NUCLEOTIDE SEQUENCE</scope>
    <source>
        <strain evidence="18">DSM 16422</strain>
    </source>
</reference>
<keyword evidence="9 15" id="KW-0460">Magnesium</keyword>
<comment type="catalytic activity">
    <reaction evidence="1 13">
        <text>Exonucleolytic cleavage in the 3'- to 5'-direction to yield nucleoside 5'-phosphates.</text>
        <dbReference type="EC" id="3.1.11.1"/>
    </reaction>
</comment>
<dbReference type="PROSITE" id="PS51784">
    <property type="entry name" value="EXOI_SH3"/>
    <property type="match status" value="1"/>
</dbReference>
<dbReference type="AlphaFoldDB" id="A0A9X2CIH4"/>
<keyword evidence="19" id="KW-1185">Reference proteome</keyword>
<evidence type="ECO:0000256" key="5">
    <source>
        <dbReference type="ARBA" id="ARBA00022723"/>
    </source>
</evidence>
<dbReference type="EC" id="3.1.11.1" evidence="2 13"/>
<keyword evidence="11 13" id="KW-0234">DNA repair</keyword>
<evidence type="ECO:0000256" key="7">
    <source>
        <dbReference type="ARBA" id="ARBA00022801"/>
    </source>
</evidence>
<comment type="cofactor">
    <cofactor evidence="15">
        <name>Mg(2+)</name>
        <dbReference type="ChEBI" id="CHEBI:18420"/>
    </cofactor>
    <text evidence="15">Binds 2 Mg(2+) ions per monomer.</text>
</comment>
<comment type="subunit">
    <text evidence="12">Monomer. Interacts with ssb (via C-terminus); this interaction stimulates the exonuclease activity by recruiting the enzyme to its substrate.</text>
</comment>
<evidence type="ECO:0000256" key="15">
    <source>
        <dbReference type="PIRSR" id="PIRSR000977-2"/>
    </source>
</evidence>
<feature type="domain" description="ExoI SH3-like" evidence="16">
    <location>
        <begin position="201"/>
        <end position="355"/>
    </location>
</feature>
<evidence type="ECO:0000256" key="8">
    <source>
        <dbReference type="ARBA" id="ARBA00022839"/>
    </source>
</evidence>
<proteinExistence type="predicted"/>
<feature type="binding site" evidence="14">
    <location>
        <position position="16"/>
    </location>
    <ligand>
        <name>substrate</name>
    </ligand>
</feature>
<keyword evidence="7 13" id="KW-0378">Hydrolase</keyword>
<dbReference type="GO" id="GO:0008310">
    <property type="term" value="F:single-stranded DNA 3'-5' DNA exonuclease activity"/>
    <property type="evidence" value="ECO:0007669"/>
    <property type="project" value="UniProtKB-EC"/>
</dbReference>